<comment type="caution">
    <text evidence="2">The sequence shown here is derived from an EMBL/GenBank/DDBJ whole genome shotgun (WGS) entry which is preliminary data.</text>
</comment>
<evidence type="ECO:0000256" key="1">
    <source>
        <dbReference type="SAM" id="Phobius"/>
    </source>
</evidence>
<gene>
    <name evidence="2" type="ORF">FHR33_008177</name>
</gene>
<keyword evidence="3" id="KW-1185">Reference proteome</keyword>
<evidence type="ECO:0000313" key="3">
    <source>
        <dbReference type="Proteomes" id="UP000579945"/>
    </source>
</evidence>
<accession>A0A7W5VQ62</accession>
<dbReference type="GeneID" id="95394362"/>
<dbReference type="RefSeq" id="WP_183659223.1">
    <property type="nucleotide sequence ID" value="NZ_JACIBV010000001.1"/>
</dbReference>
<sequence length="401" mass="43541">MNDMEKLLSASLSRSVERAPTAPSDLLHRVDATRRRRRRGTAAAGAAAVALVTVAGFVATNAISHARPVPAAPASGTAEVVPIRKAWPGAVHTASRTLPNGRPYTPERFLDKDTVLVRTLRDGNADRSDGLWAYHLDTRRAERLVAVRVPKGTVVSWSFTALGDGQLVWWTLRKDGERRVVDIWAAPEKGGAQRKVTSFEDRPGRAEIGNLAVAEGKVVWSLGRDGGLFQAPLSGGRPSKVEGSTGRHLLRWPWAASFQHPRRKKDFQRPPFGDLLNVLTGERRGVSLPVDDPRLPWDCAVTWCVRGDRAATRDGSRERELPGFTHDLPALDRFVTVAMTEGARPKGVALVDLATGKAGDLGIRPVGDTMAAPPLDYRAPGLLAYELDGRQILVDLTVAGR</sequence>
<evidence type="ECO:0000313" key="2">
    <source>
        <dbReference type="EMBL" id="MBB3732317.1"/>
    </source>
</evidence>
<dbReference type="AlphaFoldDB" id="A0A7W5VQ62"/>
<organism evidence="2 3">
    <name type="scientific">Nonomuraea dietziae</name>
    <dbReference type="NCBI Taxonomy" id="65515"/>
    <lineage>
        <taxon>Bacteria</taxon>
        <taxon>Bacillati</taxon>
        <taxon>Actinomycetota</taxon>
        <taxon>Actinomycetes</taxon>
        <taxon>Streptosporangiales</taxon>
        <taxon>Streptosporangiaceae</taxon>
        <taxon>Nonomuraea</taxon>
    </lineage>
</organism>
<dbReference type="Proteomes" id="UP000579945">
    <property type="component" value="Unassembled WGS sequence"/>
</dbReference>
<name>A0A7W5VQ62_9ACTN</name>
<proteinExistence type="predicted"/>
<dbReference type="EMBL" id="JACIBV010000001">
    <property type="protein sequence ID" value="MBB3732317.1"/>
    <property type="molecule type" value="Genomic_DNA"/>
</dbReference>
<keyword evidence="1" id="KW-0472">Membrane</keyword>
<reference evidence="2 3" key="1">
    <citation type="submission" date="2020-08" db="EMBL/GenBank/DDBJ databases">
        <title>Sequencing the genomes of 1000 actinobacteria strains.</title>
        <authorList>
            <person name="Klenk H.-P."/>
        </authorList>
    </citation>
    <scope>NUCLEOTIDE SEQUENCE [LARGE SCALE GENOMIC DNA]</scope>
    <source>
        <strain evidence="2 3">DSM 44320</strain>
    </source>
</reference>
<dbReference type="SUPFAM" id="SSF69304">
    <property type="entry name" value="Tricorn protease N-terminal domain"/>
    <property type="match status" value="1"/>
</dbReference>
<feature type="transmembrane region" description="Helical" evidence="1">
    <location>
        <begin position="42"/>
        <end position="63"/>
    </location>
</feature>
<keyword evidence="1" id="KW-0812">Transmembrane</keyword>
<keyword evidence="1" id="KW-1133">Transmembrane helix</keyword>
<protein>
    <submittedName>
        <fullName evidence="2">Uncharacterized protein</fullName>
    </submittedName>
</protein>